<feature type="compositionally biased region" description="Acidic residues" evidence="3">
    <location>
        <begin position="655"/>
        <end position="673"/>
    </location>
</feature>
<feature type="region of interest" description="Disordered" evidence="3">
    <location>
        <begin position="1"/>
        <end position="31"/>
    </location>
</feature>
<evidence type="ECO:0000256" key="2">
    <source>
        <dbReference type="ARBA" id="ARBA00023242"/>
    </source>
</evidence>
<feature type="domain" description="Guanine nucleotide-binding protein-like 3 N-terminal" evidence="4">
    <location>
        <begin position="15"/>
        <end position="89"/>
    </location>
</feature>
<dbReference type="GO" id="GO:0005634">
    <property type="term" value="C:nucleus"/>
    <property type="evidence" value="ECO:0007669"/>
    <property type="project" value="UniProtKB-SubCell"/>
</dbReference>
<protein>
    <recommendedName>
        <fullName evidence="4">Guanine nucleotide-binding protein-like 3 N-terminal domain-containing protein</fullName>
    </recommendedName>
</protein>
<reference evidence="5" key="1">
    <citation type="journal article" date="2012" name="Proc. Natl. Acad. Sci. U.S.A.">
        <title>Antigenic diversity is generated by distinct evolutionary mechanisms in African trypanosome species.</title>
        <authorList>
            <person name="Jackson A.P."/>
            <person name="Berry A."/>
            <person name="Aslett M."/>
            <person name="Allison H.C."/>
            <person name="Burton P."/>
            <person name="Vavrova-Anderson J."/>
            <person name="Brown R."/>
            <person name="Browne H."/>
            <person name="Corton N."/>
            <person name="Hauser H."/>
            <person name="Gamble J."/>
            <person name="Gilderthorp R."/>
            <person name="Marcello L."/>
            <person name="McQuillan J."/>
            <person name="Otto T.D."/>
            <person name="Quail M.A."/>
            <person name="Sanders M.J."/>
            <person name="van Tonder A."/>
            <person name="Ginger M.L."/>
            <person name="Field M.C."/>
            <person name="Barry J.D."/>
            <person name="Hertz-Fowler C."/>
            <person name="Berriman M."/>
        </authorList>
    </citation>
    <scope>NUCLEOTIDE SEQUENCE</scope>
    <source>
        <strain evidence="5">Y486</strain>
    </source>
</reference>
<dbReference type="EMBL" id="HE573026">
    <property type="protein sequence ID" value="CCC52385.1"/>
    <property type="molecule type" value="Genomic_DNA"/>
</dbReference>
<proteinExistence type="predicted"/>
<dbReference type="AlphaFoldDB" id="G0U4M1"/>
<feature type="compositionally biased region" description="Acidic residues" evidence="3">
    <location>
        <begin position="637"/>
        <end position="647"/>
    </location>
</feature>
<evidence type="ECO:0000256" key="3">
    <source>
        <dbReference type="SAM" id="MobiDB-lite"/>
    </source>
</evidence>
<keyword evidence="2" id="KW-0539">Nucleus</keyword>
<dbReference type="InterPro" id="IPR014813">
    <property type="entry name" value="Gnl3_N_dom"/>
</dbReference>
<comment type="subcellular location">
    <subcellularLocation>
        <location evidence="1">Nucleus</location>
    </subcellularLocation>
</comment>
<evidence type="ECO:0000256" key="1">
    <source>
        <dbReference type="ARBA" id="ARBA00004123"/>
    </source>
</evidence>
<evidence type="ECO:0000259" key="4">
    <source>
        <dbReference type="Pfam" id="PF08701"/>
    </source>
</evidence>
<dbReference type="VEuPathDB" id="TriTrypDB:TvY486_1014280"/>
<accession>G0U4M1</accession>
<sequence>MPKIRSGPSKRMSSRQRHKIERKKREHKRDLRRAAKALKKSGLGPKRSKKARELAKLALKVSNSHPDKESIIHKVLQSREEARVLRANKRGGVTDCADSQQCSPKEMDNMPRSQRKKVFTLIPAGKLNNFSYQFNRTLEDLVFPLPESSMQIPSVAYLITLDSRCTVQSLPLGLIDAVVHEGNKYGKNGGRRKILLLFALTKVDLISSTALVSQVSLLSHALYERYLKVSEDALIPGEVLRFALCPVSYRFDKTVNRIALIMKKFLASEGCSGLNVNSNLDGKLCTFVVGLPNTGRRTLCRALARHCGDSIVSIVPVSSTQVQLVKEEGGEGDIILTKLNVPNARQITLMRFSEDTVLIDELSRHAGGGVIFKPISSVEKMCDPDVVGCMLFDSAIDRVSLAQVFCQPCDDLDSALVDDDKITAAAQFFRRLGQTIRKEKGFYASPLFVKNCGTMGKLSSSSLTASVDFTSGQQSSRSTLLDASYSSATPNRLVRISMFSHDKRKHKKPVRRADFRDAVLLGARTFVREICLGVNVPWAVMRHPTGPLTMPDVELASTIFDSSLCCGNKLGFISPKDAAEHLTTLIDSVSDLMKQYLIFLPNNVVEFHPEFIAPPLHDLDEMKANENEPHCEHESCEEVEGESEYNSDEVNHYDECEELDDEVVEGDEDEEVE</sequence>
<feature type="compositionally biased region" description="Basic and acidic residues" evidence="3">
    <location>
        <begin position="627"/>
        <end position="636"/>
    </location>
</feature>
<dbReference type="OMA" id="VHTKFAL"/>
<name>G0U4M1_TRYVY</name>
<organism evidence="5">
    <name type="scientific">Trypanosoma vivax (strain Y486)</name>
    <dbReference type="NCBI Taxonomy" id="1055687"/>
    <lineage>
        <taxon>Eukaryota</taxon>
        <taxon>Discoba</taxon>
        <taxon>Euglenozoa</taxon>
        <taxon>Kinetoplastea</taxon>
        <taxon>Metakinetoplastina</taxon>
        <taxon>Trypanosomatida</taxon>
        <taxon>Trypanosomatidae</taxon>
        <taxon>Trypanosoma</taxon>
        <taxon>Duttonella</taxon>
    </lineage>
</organism>
<feature type="region of interest" description="Disordered" evidence="3">
    <location>
        <begin position="627"/>
        <end position="673"/>
    </location>
</feature>
<feature type="compositionally biased region" description="Basic residues" evidence="3">
    <location>
        <begin position="12"/>
        <end position="27"/>
    </location>
</feature>
<gene>
    <name evidence="5" type="ORF">TVY486_1014280</name>
</gene>
<evidence type="ECO:0000313" key="5">
    <source>
        <dbReference type="EMBL" id="CCC52385.1"/>
    </source>
</evidence>
<dbReference type="Pfam" id="PF08701">
    <property type="entry name" value="GN3L_Grn1"/>
    <property type="match status" value="1"/>
</dbReference>